<evidence type="ECO:0000256" key="1">
    <source>
        <dbReference type="ARBA" id="ARBA00022553"/>
    </source>
</evidence>
<accession>A0A8J5S1D2</accession>
<dbReference type="EMBL" id="JAAALK010000286">
    <property type="protein sequence ID" value="KAG8061753.1"/>
    <property type="molecule type" value="Genomic_DNA"/>
</dbReference>
<organism evidence="5 6">
    <name type="scientific">Zizania palustris</name>
    <name type="common">Northern wild rice</name>
    <dbReference type="NCBI Taxonomy" id="103762"/>
    <lineage>
        <taxon>Eukaryota</taxon>
        <taxon>Viridiplantae</taxon>
        <taxon>Streptophyta</taxon>
        <taxon>Embryophyta</taxon>
        <taxon>Tracheophyta</taxon>
        <taxon>Spermatophyta</taxon>
        <taxon>Magnoliopsida</taxon>
        <taxon>Liliopsida</taxon>
        <taxon>Poales</taxon>
        <taxon>Poaceae</taxon>
        <taxon>BOP clade</taxon>
        <taxon>Oryzoideae</taxon>
        <taxon>Oryzeae</taxon>
        <taxon>Zizaniinae</taxon>
        <taxon>Zizania</taxon>
    </lineage>
</organism>
<evidence type="ECO:0000256" key="2">
    <source>
        <dbReference type="ARBA" id="ARBA00022603"/>
    </source>
</evidence>
<dbReference type="PANTHER" id="PTHR32183:SF12">
    <property type="entry name" value="OS03G0843800 PROTEIN"/>
    <property type="match status" value="1"/>
</dbReference>
<keyword evidence="1" id="KW-0597">Phosphoprotein</keyword>
<dbReference type="Pfam" id="PF05724">
    <property type="entry name" value="TPMT"/>
    <property type="match status" value="1"/>
</dbReference>
<protein>
    <submittedName>
        <fullName evidence="5">Uncharacterized protein</fullName>
    </submittedName>
</protein>
<keyword evidence="2" id="KW-0489">Methyltransferase</keyword>
<comment type="caution">
    <text evidence="5">The sequence shown here is derived from an EMBL/GenBank/DDBJ whole genome shotgun (WGS) entry which is preliminary data.</text>
</comment>
<dbReference type="GO" id="GO:0008757">
    <property type="term" value="F:S-adenosylmethionine-dependent methyltransferase activity"/>
    <property type="evidence" value="ECO:0007669"/>
    <property type="project" value="InterPro"/>
</dbReference>
<keyword evidence="4" id="KW-0949">S-adenosyl-L-methionine</keyword>
<evidence type="ECO:0000313" key="5">
    <source>
        <dbReference type="EMBL" id="KAG8061753.1"/>
    </source>
</evidence>
<gene>
    <name evidence="5" type="ORF">GUJ93_ZPchr0003g16717</name>
</gene>
<evidence type="ECO:0000256" key="4">
    <source>
        <dbReference type="ARBA" id="ARBA00022691"/>
    </source>
</evidence>
<keyword evidence="6" id="KW-1185">Reference proteome</keyword>
<sequence>MATAVDDDAGAGQQQVLDGSNPVVARLRQLIAGQVSTAGWSRCWEEGVTPWDLGQPTPAVVRLVQSGTLPAGDATTVLVPGCGTGYDVVALSSPGRFVVGLDICETAINKAKQARRVLPPLYSISIKKNFFFD</sequence>
<dbReference type="GO" id="GO:0032259">
    <property type="term" value="P:methylation"/>
    <property type="evidence" value="ECO:0007669"/>
    <property type="project" value="UniProtKB-KW"/>
</dbReference>
<dbReference type="AlphaFoldDB" id="A0A8J5S1D2"/>
<proteinExistence type="predicted"/>
<evidence type="ECO:0000313" key="6">
    <source>
        <dbReference type="Proteomes" id="UP000729402"/>
    </source>
</evidence>
<evidence type="ECO:0000256" key="3">
    <source>
        <dbReference type="ARBA" id="ARBA00022679"/>
    </source>
</evidence>
<reference evidence="5" key="1">
    <citation type="journal article" date="2021" name="bioRxiv">
        <title>Whole Genome Assembly and Annotation of Northern Wild Rice, Zizania palustris L., Supports a Whole Genome Duplication in the Zizania Genus.</title>
        <authorList>
            <person name="Haas M."/>
            <person name="Kono T."/>
            <person name="Macchietto M."/>
            <person name="Millas R."/>
            <person name="McGilp L."/>
            <person name="Shao M."/>
            <person name="Duquette J."/>
            <person name="Hirsch C.N."/>
            <person name="Kimball J."/>
        </authorList>
    </citation>
    <scope>NUCLEOTIDE SEQUENCE</scope>
    <source>
        <tissue evidence="5">Fresh leaf tissue</tissue>
    </source>
</reference>
<dbReference type="InterPro" id="IPR008854">
    <property type="entry name" value="TPMT"/>
</dbReference>
<dbReference type="PROSITE" id="PS51585">
    <property type="entry name" value="SAM_MT_TPMT"/>
    <property type="match status" value="1"/>
</dbReference>
<dbReference type="Proteomes" id="UP000729402">
    <property type="component" value="Unassembled WGS sequence"/>
</dbReference>
<reference evidence="5" key="2">
    <citation type="submission" date="2021-02" db="EMBL/GenBank/DDBJ databases">
        <authorList>
            <person name="Kimball J.A."/>
            <person name="Haas M.W."/>
            <person name="Macchietto M."/>
            <person name="Kono T."/>
            <person name="Duquette J."/>
            <person name="Shao M."/>
        </authorList>
    </citation>
    <scope>NUCLEOTIDE SEQUENCE</scope>
    <source>
        <tissue evidence="5">Fresh leaf tissue</tissue>
    </source>
</reference>
<name>A0A8J5S1D2_ZIZPA</name>
<dbReference type="CDD" id="cd02440">
    <property type="entry name" value="AdoMet_MTases"/>
    <property type="match status" value="1"/>
</dbReference>
<keyword evidence="3" id="KW-0808">Transferase</keyword>
<dbReference type="OrthoDB" id="276151at2759"/>
<dbReference type="PANTHER" id="PTHR32183">
    <property type="match status" value="1"/>
</dbReference>